<gene>
    <name evidence="1" type="ORF">WA026_021093</name>
</gene>
<organism evidence="1 2">
    <name type="scientific">Henosepilachna vigintioctopunctata</name>
    <dbReference type="NCBI Taxonomy" id="420089"/>
    <lineage>
        <taxon>Eukaryota</taxon>
        <taxon>Metazoa</taxon>
        <taxon>Ecdysozoa</taxon>
        <taxon>Arthropoda</taxon>
        <taxon>Hexapoda</taxon>
        <taxon>Insecta</taxon>
        <taxon>Pterygota</taxon>
        <taxon>Neoptera</taxon>
        <taxon>Endopterygota</taxon>
        <taxon>Coleoptera</taxon>
        <taxon>Polyphaga</taxon>
        <taxon>Cucujiformia</taxon>
        <taxon>Coccinelloidea</taxon>
        <taxon>Coccinellidae</taxon>
        <taxon>Epilachninae</taxon>
        <taxon>Epilachnini</taxon>
        <taxon>Henosepilachna</taxon>
    </lineage>
</organism>
<protein>
    <submittedName>
        <fullName evidence="1">Uncharacterized protein</fullName>
    </submittedName>
</protein>
<evidence type="ECO:0000313" key="1">
    <source>
        <dbReference type="EMBL" id="KAK9887245.1"/>
    </source>
</evidence>
<proteinExistence type="predicted"/>
<sequence>MAGDMDVEPCHSAKNCDICEKLQSNSSYASRFEGLPILTGGTVKSVYQTAALVNGGRNNPHKIGVMLKSKDTSISNDYVLNELKKILNPVVLRIDINDITNIRNGVIVNYGSNESLEALEKSILQFRDIPSKV</sequence>
<dbReference type="Proteomes" id="UP001431783">
    <property type="component" value="Unassembled WGS sequence"/>
</dbReference>
<evidence type="ECO:0000313" key="2">
    <source>
        <dbReference type="Proteomes" id="UP001431783"/>
    </source>
</evidence>
<accession>A0AAW1UXT6</accession>
<reference evidence="1 2" key="1">
    <citation type="submission" date="2023-03" db="EMBL/GenBank/DDBJ databases">
        <title>Genome insight into feeding habits of ladybird beetles.</title>
        <authorList>
            <person name="Li H.-S."/>
            <person name="Huang Y.-H."/>
            <person name="Pang H."/>
        </authorList>
    </citation>
    <scope>NUCLEOTIDE SEQUENCE [LARGE SCALE GENOMIC DNA]</scope>
    <source>
        <strain evidence="1">SYSU_2023b</strain>
        <tissue evidence="1">Whole body</tissue>
    </source>
</reference>
<dbReference type="EMBL" id="JARQZJ010000106">
    <property type="protein sequence ID" value="KAK9887245.1"/>
    <property type="molecule type" value="Genomic_DNA"/>
</dbReference>
<comment type="caution">
    <text evidence="1">The sequence shown here is derived from an EMBL/GenBank/DDBJ whole genome shotgun (WGS) entry which is preliminary data.</text>
</comment>
<keyword evidence="2" id="KW-1185">Reference proteome</keyword>
<dbReference type="AlphaFoldDB" id="A0AAW1UXT6"/>
<name>A0AAW1UXT6_9CUCU</name>